<reference evidence="19 20" key="1">
    <citation type="submission" date="2013-11" db="EMBL/GenBank/DDBJ databases">
        <title>Draft genome of the bovine lungworm Dictyocaulus viviparus.</title>
        <authorList>
            <person name="Mitreva M."/>
        </authorList>
    </citation>
    <scope>NUCLEOTIDE SEQUENCE [LARGE SCALE GENOMIC DNA]</scope>
    <source>
        <strain evidence="19 20">HannoverDv2000</strain>
    </source>
</reference>
<dbReference type="InterPro" id="IPR011009">
    <property type="entry name" value="Kinase-like_dom_sf"/>
</dbReference>
<dbReference type="GO" id="GO:0004672">
    <property type="term" value="F:protein kinase activity"/>
    <property type="evidence" value="ECO:0007669"/>
    <property type="project" value="InterPro"/>
</dbReference>
<feature type="compositionally biased region" description="Basic residues" evidence="15">
    <location>
        <begin position="916"/>
        <end position="929"/>
    </location>
</feature>
<reference evidence="20" key="2">
    <citation type="journal article" date="2016" name="Sci. Rep.">
        <title>Dictyocaulus viviparus genome, variome and transcriptome elucidate lungworm biology and support future intervention.</title>
        <authorList>
            <person name="McNulty S.N."/>
            <person name="Strube C."/>
            <person name="Rosa B.A."/>
            <person name="Martin J.C."/>
            <person name="Tyagi R."/>
            <person name="Choi Y.J."/>
            <person name="Wang Q."/>
            <person name="Hallsworth Pepin K."/>
            <person name="Zhang X."/>
            <person name="Ozersky P."/>
            <person name="Wilson R.K."/>
            <person name="Sternberg P.W."/>
            <person name="Gasser R.B."/>
            <person name="Mitreva M."/>
        </authorList>
    </citation>
    <scope>NUCLEOTIDE SEQUENCE [LARGE SCALE GENOMIC DNA]</scope>
    <source>
        <strain evidence="20">HannoverDv2000</strain>
    </source>
</reference>
<dbReference type="AlphaFoldDB" id="A0A0D8Y789"/>
<keyword evidence="6 16" id="KW-1133">Transmembrane helix</keyword>
<dbReference type="GO" id="GO:0004016">
    <property type="term" value="F:adenylate cyclase activity"/>
    <property type="evidence" value="ECO:0007669"/>
    <property type="project" value="TreeGrafter"/>
</dbReference>
<dbReference type="GO" id="GO:0005524">
    <property type="term" value="F:ATP binding"/>
    <property type="evidence" value="ECO:0007669"/>
    <property type="project" value="InterPro"/>
</dbReference>
<comment type="catalytic activity">
    <reaction evidence="1 13">
        <text>GTP = 3',5'-cyclic GMP + diphosphate</text>
        <dbReference type="Rhea" id="RHEA:13665"/>
        <dbReference type="ChEBI" id="CHEBI:33019"/>
        <dbReference type="ChEBI" id="CHEBI:37565"/>
        <dbReference type="ChEBI" id="CHEBI:57746"/>
        <dbReference type="EC" id="4.6.1.2"/>
    </reaction>
</comment>
<dbReference type="Gene3D" id="1.10.510.10">
    <property type="entry name" value="Transferase(Phosphotransferase) domain 1"/>
    <property type="match status" value="1"/>
</dbReference>
<feature type="region of interest" description="Disordered" evidence="15">
    <location>
        <begin position="743"/>
        <end position="774"/>
    </location>
</feature>
<dbReference type="InterPro" id="IPR018297">
    <property type="entry name" value="A/G_cyclase_CS"/>
</dbReference>
<evidence type="ECO:0000256" key="16">
    <source>
        <dbReference type="SAM" id="Phobius"/>
    </source>
</evidence>
<evidence type="ECO:0000259" key="18">
    <source>
        <dbReference type="PROSITE" id="PS50125"/>
    </source>
</evidence>
<keyword evidence="9" id="KW-0325">Glycoprotein</keyword>
<evidence type="ECO:0000256" key="5">
    <source>
        <dbReference type="ARBA" id="ARBA00022741"/>
    </source>
</evidence>
<dbReference type="PANTHER" id="PTHR11920:SF501">
    <property type="entry name" value="GUANYLATE CYCLASE 32E"/>
    <property type="match status" value="1"/>
</dbReference>
<dbReference type="SMART" id="SM00044">
    <property type="entry name" value="CYCc"/>
    <property type="match status" value="1"/>
</dbReference>
<dbReference type="PROSITE" id="PS50125">
    <property type="entry name" value="GUANYLATE_CYCLASE_2"/>
    <property type="match status" value="1"/>
</dbReference>
<dbReference type="EMBL" id="KN716171">
    <property type="protein sequence ID" value="KJH52072.1"/>
    <property type="molecule type" value="Genomic_DNA"/>
</dbReference>
<evidence type="ECO:0000256" key="12">
    <source>
        <dbReference type="RuleBase" id="RU000405"/>
    </source>
</evidence>
<evidence type="ECO:0000256" key="6">
    <source>
        <dbReference type="ARBA" id="ARBA00022989"/>
    </source>
</evidence>
<dbReference type="InterPro" id="IPR001245">
    <property type="entry name" value="Ser-Thr/Tyr_kinase_cat_dom"/>
</dbReference>
<evidence type="ECO:0000256" key="2">
    <source>
        <dbReference type="ARBA" id="ARBA00004167"/>
    </source>
</evidence>
<feature type="domain" description="Protein kinase" evidence="17">
    <location>
        <begin position="162"/>
        <end position="432"/>
    </location>
</feature>
<dbReference type="InterPro" id="IPR029787">
    <property type="entry name" value="Nucleotide_cyclase"/>
</dbReference>
<dbReference type="FunFam" id="3.30.70.1230:FF:000030">
    <property type="entry name" value="Si:ch211-215j19.12"/>
    <property type="match status" value="1"/>
</dbReference>
<evidence type="ECO:0000256" key="8">
    <source>
        <dbReference type="ARBA" id="ARBA00023170"/>
    </source>
</evidence>
<dbReference type="InterPro" id="IPR050401">
    <property type="entry name" value="Cyclic_nucleotide_synthase"/>
</dbReference>
<dbReference type="Proteomes" id="UP000053766">
    <property type="component" value="Unassembled WGS sequence"/>
</dbReference>
<keyword evidence="14" id="KW-0175">Coiled coil</keyword>
<dbReference type="Pfam" id="PF00211">
    <property type="entry name" value="Guanylate_cyc"/>
    <property type="match status" value="1"/>
</dbReference>
<dbReference type="CDD" id="cd07302">
    <property type="entry name" value="CHD"/>
    <property type="match status" value="1"/>
</dbReference>
<evidence type="ECO:0000256" key="13">
    <source>
        <dbReference type="RuleBase" id="RU003431"/>
    </source>
</evidence>
<keyword evidence="4 16" id="KW-0812">Transmembrane</keyword>
<evidence type="ECO:0000256" key="15">
    <source>
        <dbReference type="SAM" id="MobiDB-lite"/>
    </source>
</evidence>
<sequence>MQGFDMRINEHGDAKGNYTLLSWQAVKPVRTKDDGNYYPLDHALDITAMFVDGGDGQMPKLVFHKPIMWIDGPTRDQPYCGFHGELCRDYGGYISIISFILFSIVLVGGAISAGFIYRSRKFEKELAMIWKIEVCEVQRLMQDNASTISLFPDGNDMADHAWYTGQDAGKKGSGLRGVAYYKGTLVVLKELTFSRKPRELTRQAKIEMRVMRQLTHPNINSFMGIIVCPYSICIVREFCAKGSLMDILQNREFKLDHLYIASFVEDLINGMIYLHDSELKVHGNLKSTNCLITSRWALQVADFGYHEIREGRKWESEEARWMSYLWSAPELLQESESKHSVKGTQKGDVYAFGIILHEIFTRQGPFQIFAKSDTPISEIVDRVARGTCTRPNLSCIECQDYVTDTMRLCWSEYPENRPDFKNGVKHKLKPMFAGIYKRNIMDHMMVMMEKYQNQLEDLVDERTAELREEQKRSQHLLQRMLPRSVAQQLLDGQDVVPESFPSVTIYFSDIVETIGDAYMVVSGVPNFKETKFHAKEIALMALRLLRAVQNFKIPHRPSEQLMLRIGIHTGSCVAGVVGKTMPRYCLFGDTVNTASRMESNGEPLKIHCSQPTRDVLSTIPGFILEERGILTIKGKGEMTTYWLLDAQGYEFSDDEDLREEEPSLAPEIFPRNPASKPIRGSGFALNRESTISLSTQKDQSFLKRFIGTLRPSTQAAESQSSTFYSATNGVVSIGNSYRELPSVHEEDSPSILRHGTVGDHHSRSMRQPPFSSTRNCYNHMSRLPLLSDSDVALRKRSSSLPDGDVLNLDVLAPVGAVNSTAPVSSYCSPCIKRNTAETSSSRTLQSASPSPSQYPSYKDFTNLPAVSRKQGMALIVRSSRKRSLSVGDNVPQSMLTTFDDVPVTEMEADDPLISPRKPRRQRRRFKSKDRKSIMSLQHLRDPSPLQRLRDASPFSRNFFDSGEQTASVSRLLRRLTNTVGSHYVDLKKSMDDSFSYHCGKNDSNISHLNDNCEKETENNEGQTDSLIPISSPLMV</sequence>
<keyword evidence="20" id="KW-1185">Reference proteome</keyword>
<feature type="region of interest" description="Disordered" evidence="15">
    <location>
        <begin position="906"/>
        <end position="931"/>
    </location>
</feature>
<protein>
    <recommendedName>
        <fullName evidence="3 13">Guanylate cyclase</fullName>
        <ecNumber evidence="3 13">4.6.1.2</ecNumber>
    </recommendedName>
</protein>
<evidence type="ECO:0000256" key="10">
    <source>
        <dbReference type="ARBA" id="ARBA00023239"/>
    </source>
</evidence>
<feature type="compositionally biased region" description="Low complexity" evidence="15">
    <location>
        <begin position="845"/>
        <end position="857"/>
    </location>
</feature>
<evidence type="ECO:0000313" key="19">
    <source>
        <dbReference type="EMBL" id="KJH52072.1"/>
    </source>
</evidence>
<dbReference type="InterPro" id="IPR001054">
    <property type="entry name" value="A/G_cyclase"/>
</dbReference>
<dbReference type="GO" id="GO:0035556">
    <property type="term" value="P:intracellular signal transduction"/>
    <property type="evidence" value="ECO:0007669"/>
    <property type="project" value="InterPro"/>
</dbReference>
<evidence type="ECO:0000256" key="3">
    <source>
        <dbReference type="ARBA" id="ARBA00012202"/>
    </source>
</evidence>
<evidence type="ECO:0000259" key="17">
    <source>
        <dbReference type="PROSITE" id="PS50011"/>
    </source>
</evidence>
<dbReference type="PROSITE" id="PS50011">
    <property type="entry name" value="PROTEIN_KINASE_DOM"/>
    <property type="match status" value="1"/>
</dbReference>
<dbReference type="Pfam" id="PF07714">
    <property type="entry name" value="PK_Tyr_Ser-Thr"/>
    <property type="match status" value="1"/>
</dbReference>
<dbReference type="PROSITE" id="PS00452">
    <property type="entry name" value="GUANYLATE_CYCLASE_1"/>
    <property type="match status" value="1"/>
</dbReference>
<evidence type="ECO:0000256" key="7">
    <source>
        <dbReference type="ARBA" id="ARBA00023136"/>
    </source>
</evidence>
<comment type="similarity">
    <text evidence="12">Belongs to the adenylyl cyclase class-4/guanylyl cyclase family.</text>
</comment>
<name>A0A0D8Y789_DICVI</name>
<gene>
    <name evidence="19" type="ORF">DICVIV_01774</name>
</gene>
<dbReference type="InterPro" id="IPR000719">
    <property type="entry name" value="Prot_kinase_dom"/>
</dbReference>
<dbReference type="SUPFAM" id="SSF56112">
    <property type="entry name" value="Protein kinase-like (PK-like)"/>
    <property type="match status" value="1"/>
</dbReference>
<dbReference type="GO" id="GO:0004383">
    <property type="term" value="F:guanylate cyclase activity"/>
    <property type="evidence" value="ECO:0007669"/>
    <property type="project" value="UniProtKB-EC"/>
</dbReference>
<dbReference type="STRING" id="29172.A0A0D8Y789"/>
<feature type="transmembrane region" description="Helical" evidence="16">
    <location>
        <begin position="93"/>
        <end position="117"/>
    </location>
</feature>
<keyword evidence="10 12" id="KW-0456">Lyase</keyword>
<feature type="region of interest" description="Disordered" evidence="15">
    <location>
        <begin position="1012"/>
        <end position="1035"/>
    </location>
</feature>
<dbReference type="OrthoDB" id="302535at2759"/>
<dbReference type="GO" id="GO:0001653">
    <property type="term" value="F:peptide receptor activity"/>
    <property type="evidence" value="ECO:0007669"/>
    <property type="project" value="TreeGrafter"/>
</dbReference>
<keyword evidence="5" id="KW-0547">Nucleotide-binding</keyword>
<dbReference type="GO" id="GO:0007168">
    <property type="term" value="P:receptor guanylyl cyclase signaling pathway"/>
    <property type="evidence" value="ECO:0007669"/>
    <property type="project" value="TreeGrafter"/>
</dbReference>
<evidence type="ECO:0000256" key="11">
    <source>
        <dbReference type="ARBA" id="ARBA00023293"/>
    </source>
</evidence>
<proteinExistence type="inferred from homology"/>
<keyword evidence="8" id="KW-0675">Receptor</keyword>
<feature type="coiled-coil region" evidence="14">
    <location>
        <begin position="441"/>
        <end position="472"/>
    </location>
</feature>
<evidence type="ECO:0000313" key="20">
    <source>
        <dbReference type="Proteomes" id="UP000053766"/>
    </source>
</evidence>
<evidence type="ECO:0000256" key="14">
    <source>
        <dbReference type="SAM" id="Coils"/>
    </source>
</evidence>
<dbReference type="PANTHER" id="PTHR11920">
    <property type="entry name" value="GUANYLYL CYCLASE"/>
    <property type="match status" value="1"/>
</dbReference>
<evidence type="ECO:0000256" key="9">
    <source>
        <dbReference type="ARBA" id="ARBA00023180"/>
    </source>
</evidence>
<feature type="region of interest" description="Disordered" evidence="15">
    <location>
        <begin position="836"/>
        <end position="857"/>
    </location>
</feature>
<keyword evidence="11 13" id="KW-0141">cGMP biosynthesis</keyword>
<organism evidence="19 20">
    <name type="scientific">Dictyocaulus viviparus</name>
    <name type="common">Bovine lungworm</name>
    <dbReference type="NCBI Taxonomy" id="29172"/>
    <lineage>
        <taxon>Eukaryota</taxon>
        <taxon>Metazoa</taxon>
        <taxon>Ecdysozoa</taxon>
        <taxon>Nematoda</taxon>
        <taxon>Chromadorea</taxon>
        <taxon>Rhabditida</taxon>
        <taxon>Rhabditina</taxon>
        <taxon>Rhabditomorpha</taxon>
        <taxon>Strongyloidea</taxon>
        <taxon>Metastrongylidae</taxon>
        <taxon>Dictyocaulus</taxon>
    </lineage>
</organism>
<keyword evidence="7 16" id="KW-0472">Membrane</keyword>
<accession>A0A0D8Y789</accession>
<feature type="domain" description="Guanylate cyclase" evidence="18">
    <location>
        <begin position="511"/>
        <end position="598"/>
    </location>
</feature>
<evidence type="ECO:0000256" key="4">
    <source>
        <dbReference type="ARBA" id="ARBA00022692"/>
    </source>
</evidence>
<dbReference type="Gene3D" id="3.30.70.1230">
    <property type="entry name" value="Nucleotide cyclase"/>
    <property type="match status" value="2"/>
</dbReference>
<dbReference type="SUPFAM" id="SSF55073">
    <property type="entry name" value="Nucleotide cyclase"/>
    <property type="match status" value="1"/>
</dbReference>
<dbReference type="EC" id="4.6.1.2" evidence="3 13"/>
<evidence type="ECO:0000256" key="1">
    <source>
        <dbReference type="ARBA" id="ARBA00001436"/>
    </source>
</evidence>
<dbReference type="GO" id="GO:0005886">
    <property type="term" value="C:plasma membrane"/>
    <property type="evidence" value="ECO:0007669"/>
    <property type="project" value="TreeGrafter"/>
</dbReference>
<comment type="subcellular location">
    <subcellularLocation>
        <location evidence="2">Membrane</location>
        <topology evidence="2">Single-pass membrane protein</topology>
    </subcellularLocation>
</comment>